<keyword evidence="4" id="KW-1185">Reference proteome</keyword>
<evidence type="ECO:0000313" key="3">
    <source>
        <dbReference type="EMBL" id="SDP86362.1"/>
    </source>
</evidence>
<dbReference type="InterPro" id="IPR028098">
    <property type="entry name" value="Glyco_trans_4-like_N"/>
</dbReference>
<feature type="domain" description="Glycosyltransferase subfamily 4-like N-terminal" evidence="2">
    <location>
        <begin position="26"/>
        <end position="186"/>
    </location>
</feature>
<sequence>MQKNEHITDIEQPVRILHVLGRLNRGGAETMIMNIYREVDRSKIQFDFIIHTEDKCDYDDEIRELGGKIYNFPRYSGVNHFSYKDYWRAFFRRHPEYRIIHGHMRSTATIYLRIAKKFELTTIAHSHSISSGSGTSAIVKNIFQYPIRFIADYLFACSESAGIWLYGERACRRDNFFIINNSIDAKKFLYDRNTDMKIRGELGIEGKFVIGHIGRFAIPKNHEFLLDIFKSVHEKFENAVLLLVGDGELRESIEKKVVDLELQDNVIFTGKQSEIYNLLHTMDIFVFPSFYEGLGLVVIEAQASGLRCIVSDKIPKEAFITDLVEVISLKEKKDRWVNKIVNIAISHKTNERKNTYKQILSSGYDIKSTTEWLHNFYLQASK</sequence>
<dbReference type="STRING" id="930152.SAMN05216565_109129"/>
<dbReference type="Pfam" id="PF13439">
    <property type="entry name" value="Glyco_transf_4"/>
    <property type="match status" value="1"/>
</dbReference>
<dbReference type="GO" id="GO:0016757">
    <property type="term" value="F:glycosyltransferase activity"/>
    <property type="evidence" value="ECO:0007669"/>
    <property type="project" value="InterPro"/>
</dbReference>
<feature type="domain" description="Glycosyl transferase family 1" evidence="1">
    <location>
        <begin position="198"/>
        <end position="340"/>
    </location>
</feature>
<dbReference type="CDD" id="cd03812">
    <property type="entry name" value="GT4_CapH-like"/>
    <property type="match status" value="1"/>
</dbReference>
<dbReference type="RefSeq" id="WP_090856826.1">
    <property type="nucleotide sequence ID" value="NZ_FNJU01000009.1"/>
</dbReference>
<keyword evidence="3" id="KW-0808">Transferase</keyword>
<proteinExistence type="predicted"/>
<organism evidence="3 4">
    <name type="scientific">Litchfieldia salsa</name>
    <dbReference type="NCBI Taxonomy" id="930152"/>
    <lineage>
        <taxon>Bacteria</taxon>
        <taxon>Bacillati</taxon>
        <taxon>Bacillota</taxon>
        <taxon>Bacilli</taxon>
        <taxon>Bacillales</taxon>
        <taxon>Bacillaceae</taxon>
        <taxon>Litchfieldia</taxon>
    </lineage>
</organism>
<name>A0A1H0W6G2_9BACI</name>
<dbReference type="Gene3D" id="3.40.50.2000">
    <property type="entry name" value="Glycogen Phosphorylase B"/>
    <property type="match status" value="2"/>
</dbReference>
<evidence type="ECO:0000259" key="1">
    <source>
        <dbReference type="Pfam" id="PF00534"/>
    </source>
</evidence>
<protein>
    <submittedName>
        <fullName evidence="3">Glycosyltransferase involved in cell wall bisynthesis</fullName>
    </submittedName>
</protein>
<dbReference type="AlphaFoldDB" id="A0A1H0W6G2"/>
<dbReference type="EMBL" id="FNJU01000009">
    <property type="protein sequence ID" value="SDP86362.1"/>
    <property type="molecule type" value="Genomic_DNA"/>
</dbReference>
<dbReference type="InterPro" id="IPR001296">
    <property type="entry name" value="Glyco_trans_1"/>
</dbReference>
<gene>
    <name evidence="3" type="ORF">SAMN05216565_109129</name>
</gene>
<dbReference type="PANTHER" id="PTHR45947">
    <property type="entry name" value="SULFOQUINOVOSYL TRANSFERASE SQD2"/>
    <property type="match status" value="1"/>
</dbReference>
<dbReference type="SUPFAM" id="SSF53756">
    <property type="entry name" value="UDP-Glycosyltransferase/glycogen phosphorylase"/>
    <property type="match status" value="1"/>
</dbReference>
<dbReference type="InterPro" id="IPR050194">
    <property type="entry name" value="Glycosyltransferase_grp1"/>
</dbReference>
<dbReference type="Proteomes" id="UP000199159">
    <property type="component" value="Unassembled WGS sequence"/>
</dbReference>
<evidence type="ECO:0000259" key="2">
    <source>
        <dbReference type="Pfam" id="PF13439"/>
    </source>
</evidence>
<evidence type="ECO:0000313" key="4">
    <source>
        <dbReference type="Proteomes" id="UP000199159"/>
    </source>
</evidence>
<reference evidence="4" key="1">
    <citation type="submission" date="2016-10" db="EMBL/GenBank/DDBJ databases">
        <authorList>
            <person name="Varghese N."/>
            <person name="Submissions S."/>
        </authorList>
    </citation>
    <scope>NUCLEOTIDE SEQUENCE [LARGE SCALE GENOMIC DNA]</scope>
    <source>
        <strain evidence="4">IBRC-M10078</strain>
    </source>
</reference>
<dbReference type="PANTHER" id="PTHR45947:SF3">
    <property type="entry name" value="SULFOQUINOVOSYL TRANSFERASE SQD2"/>
    <property type="match status" value="1"/>
</dbReference>
<accession>A0A1H0W6G2</accession>
<dbReference type="OrthoDB" id="9804196at2"/>
<dbReference type="Pfam" id="PF00534">
    <property type="entry name" value="Glycos_transf_1"/>
    <property type="match status" value="1"/>
</dbReference>